<dbReference type="Pfam" id="PF20469">
    <property type="entry name" value="OLD-like_TOPRIM"/>
    <property type="match status" value="1"/>
</dbReference>
<dbReference type="Proteomes" id="UP000011760">
    <property type="component" value="Plasmid pCC2"/>
</dbReference>
<evidence type="ECO:0000259" key="1">
    <source>
        <dbReference type="Pfam" id="PF13304"/>
    </source>
</evidence>
<protein>
    <submittedName>
        <fullName evidence="3">Uncharacterized protein</fullName>
    </submittedName>
</protein>
<dbReference type="GO" id="GO:0005524">
    <property type="term" value="F:ATP binding"/>
    <property type="evidence" value="ECO:0007669"/>
    <property type="project" value="InterPro"/>
</dbReference>
<dbReference type="OrthoDB" id="3237462at2"/>
<evidence type="ECO:0000313" key="4">
    <source>
        <dbReference type="Proteomes" id="UP000011760"/>
    </source>
</evidence>
<dbReference type="AlphaFoldDB" id="M1V0X7"/>
<gene>
    <name evidence="3" type="ORF">H924_13320</name>
</gene>
<name>M1V0X7_9CORY</name>
<dbReference type="InterPro" id="IPR051396">
    <property type="entry name" value="Bact_Antivir_Def_Nuclease"/>
</dbReference>
<reference evidence="3 4" key="1">
    <citation type="submission" date="2013-02" db="EMBL/GenBank/DDBJ databases">
        <title>The complete genome sequence of Corynebacterium callunae DSM 20147.</title>
        <authorList>
            <person name="Ruckert C."/>
            <person name="Albersmeier A."/>
            <person name="Kalinowski J."/>
        </authorList>
    </citation>
    <scope>NUCLEOTIDE SEQUENCE [LARGE SCALE GENOMIC DNA]</scope>
    <source>
        <strain evidence="3 4">DSM 20147</strain>
        <plasmid evidence="3 4">pCC2</plasmid>
    </source>
</reference>
<feature type="domain" description="OLD protein-like TOPRIM" evidence="2">
    <location>
        <begin position="357"/>
        <end position="422"/>
    </location>
</feature>
<evidence type="ECO:0000259" key="2">
    <source>
        <dbReference type="Pfam" id="PF20469"/>
    </source>
</evidence>
<evidence type="ECO:0000313" key="3">
    <source>
        <dbReference type="EMBL" id="AGG68053.1"/>
    </source>
</evidence>
<dbReference type="EMBL" id="CP004356">
    <property type="protein sequence ID" value="AGG68053.1"/>
    <property type="molecule type" value="Genomic_DNA"/>
</dbReference>
<accession>M1V0X7</accession>
<keyword evidence="3" id="KW-0614">Plasmid</keyword>
<dbReference type="CDD" id="cd01026">
    <property type="entry name" value="TOPRIM_OLD"/>
    <property type="match status" value="1"/>
</dbReference>
<proteinExistence type="predicted"/>
<dbReference type="SUPFAM" id="SSF52540">
    <property type="entry name" value="P-loop containing nucleoside triphosphate hydrolases"/>
    <property type="match status" value="1"/>
</dbReference>
<dbReference type="eggNOG" id="COG3593">
    <property type="taxonomic scope" value="Bacteria"/>
</dbReference>
<dbReference type="GO" id="GO:0016887">
    <property type="term" value="F:ATP hydrolysis activity"/>
    <property type="evidence" value="ECO:0007669"/>
    <property type="project" value="InterPro"/>
</dbReference>
<dbReference type="InterPro" id="IPR027417">
    <property type="entry name" value="P-loop_NTPase"/>
</dbReference>
<dbReference type="InterPro" id="IPR003959">
    <property type="entry name" value="ATPase_AAA_core"/>
</dbReference>
<dbReference type="KEGG" id="ccn:H924_13320"/>
<sequence length="538" mass="59274">MKLIAIRLKNHSRLADLELQVRTHLVLVGANDVGKSSLLRCLNLILGSSTAALYSRITKDDFADPNKPFVIEVDLADFSLDEQAAFPDEIQIGNEHKPNILTIRLEAQLDEGETLQISRFAPNGGAQRQLSRVQLEMLGWKMVGAAHTGARDFRNDRNSSLDDILDAIELGDEEKLFKEVAEGFQYRLSESKVLLKLREKLAAQLSQAVPQEINTEELQFVSGSTAEDDLLADVRLQITRDGTSRGVQEQSDGARALFAIAMYDLVSSAANMVSIDEPEIHLHPTSQRSLARLLRGAQNQKIIATHSPDIVGAFPPEDIVVVSRGGIVKQPKETFLDGNSKLAAHWWVRNKLEPLTSNLVILVEGVSDRIVLQRVAELLDKDPDRLGVSVVETDGGNEIPNARKVFGPDGFDIPLLMLIDEDAKVKTAEKLGVQNADLARHNVVISDPDLEGEYTSAIGGKELWKRLENSNEFTRNQLRTCEASGRNGERTDEDVAAFCRKNKNKVQASLIVAQTLTQEEAACIGSISTLLNKVEQGE</sequence>
<dbReference type="InterPro" id="IPR034139">
    <property type="entry name" value="TOPRIM_OLD"/>
</dbReference>
<dbReference type="PANTHER" id="PTHR43581:SF4">
    <property type="entry name" value="ATP_GTP PHOSPHATASE"/>
    <property type="match status" value="1"/>
</dbReference>
<dbReference type="Pfam" id="PF13304">
    <property type="entry name" value="AAA_21"/>
    <property type="match status" value="1"/>
</dbReference>
<dbReference type="RefSeq" id="WP_015453114.1">
    <property type="nucleotide sequence ID" value="NC_020553.1"/>
</dbReference>
<geneLocation type="plasmid" evidence="3 4">
    <name>pCC2</name>
</geneLocation>
<dbReference type="Gene3D" id="3.40.50.300">
    <property type="entry name" value="P-loop containing nucleotide triphosphate hydrolases"/>
    <property type="match status" value="1"/>
</dbReference>
<feature type="domain" description="ATPase AAA-type core" evidence="1">
    <location>
        <begin position="26"/>
        <end position="310"/>
    </location>
</feature>
<dbReference type="PANTHER" id="PTHR43581">
    <property type="entry name" value="ATP/GTP PHOSPHATASE"/>
    <property type="match status" value="1"/>
</dbReference>
<dbReference type="PATRIC" id="fig|1121353.3.peg.2689"/>
<keyword evidence="4" id="KW-1185">Reference proteome</keyword>
<organism evidence="3 4">
    <name type="scientific">Corynebacterium callunae DSM 20147</name>
    <dbReference type="NCBI Taxonomy" id="1121353"/>
    <lineage>
        <taxon>Bacteria</taxon>
        <taxon>Bacillati</taxon>
        <taxon>Actinomycetota</taxon>
        <taxon>Actinomycetes</taxon>
        <taxon>Mycobacteriales</taxon>
        <taxon>Corynebacteriaceae</taxon>
        <taxon>Corynebacterium</taxon>
    </lineage>
</organism>
<dbReference type="HOGENOM" id="CLU_040395_0_0_11"/>